<dbReference type="SUPFAM" id="SSF51556">
    <property type="entry name" value="Metallo-dependent hydrolases"/>
    <property type="match status" value="1"/>
</dbReference>
<dbReference type="InterPro" id="IPR032466">
    <property type="entry name" value="Metal_Hydrolase"/>
</dbReference>
<accession>K7R853</accession>
<organism evidence="1 2">
    <name type="scientific">Thermus oshimai JL-2</name>
    <dbReference type="NCBI Taxonomy" id="751945"/>
    <lineage>
        <taxon>Bacteria</taxon>
        <taxon>Thermotogati</taxon>
        <taxon>Deinococcota</taxon>
        <taxon>Deinococci</taxon>
        <taxon>Thermales</taxon>
        <taxon>Thermaceae</taxon>
        <taxon>Thermus</taxon>
    </lineage>
</organism>
<dbReference type="Gene3D" id="3.20.20.140">
    <property type="entry name" value="Metal-dependent hydrolases"/>
    <property type="match status" value="1"/>
</dbReference>
<evidence type="ECO:0000313" key="1">
    <source>
        <dbReference type="EMBL" id="AFV77219.1"/>
    </source>
</evidence>
<evidence type="ECO:0000313" key="2">
    <source>
        <dbReference type="Proteomes" id="UP000000211"/>
    </source>
</evidence>
<dbReference type="EMBL" id="CP003250">
    <property type="protein sequence ID" value="AFV77219.1"/>
    <property type="molecule type" value="Genomic_DNA"/>
</dbReference>
<protein>
    <recommendedName>
        <fullName evidence="3">Cytosolic protein</fullName>
    </recommendedName>
</protein>
<sequence length="306" mass="33373">MDGIQPSEKARAAVRGGYDLHVHVAPDLLPRKTDDLTLARRCLEVGLKGFVLKSHYAPTAERAALVRQAVPGVNALGAIVLNRAVGGLNPVAVEVAARAGARFVWLPTVDALNEAHHLETLPPGKRPQWARLQEEFRRLGLDLGPVEVLDERGHPLPELKAVLEAVARHGLVLATGHLSRREIFPVVEAALEAGVRFLVITHPDYPTQDLPLPEQRELARMGAFLERCFVPSYTGKVPWERVFRAIEATGPERNVLSTDLGQPQNPPVEEGLALFADRLLQAGFDEGTVRQMAVENTVFLAEGGKG</sequence>
<dbReference type="KEGG" id="tos:Theos_2228"/>
<geneLocation type="plasmid" evidence="1 2">
    <name>pTHEOS01</name>
</geneLocation>
<name>K7R853_THEOS</name>
<proteinExistence type="predicted"/>
<keyword evidence="2" id="KW-1185">Reference proteome</keyword>
<dbReference type="AlphaFoldDB" id="K7R853"/>
<dbReference type="HOGENOM" id="CLU_060721_1_0_0"/>
<dbReference type="OrthoDB" id="9802809at2"/>
<gene>
    <name evidence="1" type="ORF">Theos_2228</name>
</gene>
<evidence type="ECO:0008006" key="3">
    <source>
        <dbReference type="Google" id="ProtNLM"/>
    </source>
</evidence>
<dbReference type="Proteomes" id="UP000000211">
    <property type="component" value="Plasmid pTHEOS01"/>
</dbReference>
<dbReference type="RefSeq" id="WP_015065217.1">
    <property type="nucleotide sequence ID" value="NC_019387.1"/>
</dbReference>
<dbReference type="PATRIC" id="fig|751945.3.peg.2166"/>
<dbReference type="InterPro" id="IPR046249">
    <property type="entry name" value="DUF6282"/>
</dbReference>
<dbReference type="Pfam" id="PF19799">
    <property type="entry name" value="DUF6282"/>
    <property type="match status" value="1"/>
</dbReference>
<keyword evidence="1" id="KW-0614">Plasmid</keyword>
<reference evidence="1 2" key="1">
    <citation type="journal article" date="2013" name="Genome Announc.">
        <title>Whole Genome Sequencing of Thermus oshimai JL-2 and Thermus thermophilus JL-18, Incomplete Denitrifiers from the United States Great Basin.</title>
        <authorList>
            <person name="Murugapiran S.K."/>
            <person name="Huntemann M."/>
            <person name="Wei C.L."/>
            <person name="Han J."/>
            <person name="Detter J.C."/>
            <person name="Han C.S."/>
            <person name="Erkkila T.H."/>
            <person name="Teshima H."/>
            <person name="Chen A."/>
            <person name="Kyrpides N."/>
            <person name="Mavrommatis K."/>
            <person name="Markowitz V."/>
            <person name="Szeto E."/>
            <person name="Ivanova N."/>
            <person name="Pagani I."/>
            <person name="Lam J."/>
            <person name="McDonald A.I."/>
            <person name="Dodsworth J.A."/>
            <person name="Pati A."/>
            <person name="Goodwin L."/>
            <person name="Peters L."/>
            <person name="Pitluck S."/>
            <person name="Woyke T."/>
            <person name="Hedlund B.P."/>
        </authorList>
    </citation>
    <scope>NUCLEOTIDE SEQUENCE</scope>
    <source>
        <strain evidence="1 2">JL-2</strain>
        <plasmid evidence="1">pTHEOS01</plasmid>
    </source>
</reference>